<evidence type="ECO:0000313" key="7">
    <source>
        <dbReference type="Proteomes" id="UP001358324"/>
    </source>
</evidence>
<organism evidence="6 7">
    <name type="scientific">Luteimonas flava</name>
    <dbReference type="NCBI Taxonomy" id="3115822"/>
    <lineage>
        <taxon>Bacteria</taxon>
        <taxon>Pseudomonadati</taxon>
        <taxon>Pseudomonadota</taxon>
        <taxon>Gammaproteobacteria</taxon>
        <taxon>Lysobacterales</taxon>
        <taxon>Lysobacteraceae</taxon>
        <taxon>Luteimonas</taxon>
    </lineage>
</organism>
<dbReference type="CDD" id="cd09020">
    <property type="entry name" value="D-hex-6-P-epi_like"/>
    <property type="match status" value="1"/>
</dbReference>
<feature type="signal peptide" evidence="5">
    <location>
        <begin position="1"/>
        <end position="22"/>
    </location>
</feature>
<keyword evidence="5" id="KW-0732">Signal</keyword>
<dbReference type="PANTHER" id="PTHR11122">
    <property type="entry name" value="APOSPORY-ASSOCIATED PROTEIN C-RELATED"/>
    <property type="match status" value="1"/>
</dbReference>
<name>A0ABU7WET8_9GAMM</name>
<accession>A0ABU7WET8</accession>
<dbReference type="EC" id="5.1.3.15" evidence="3"/>
<dbReference type="RefSeq" id="WP_332077384.1">
    <property type="nucleotide sequence ID" value="NZ_JAZHBM010000001.1"/>
</dbReference>
<dbReference type="Gene3D" id="2.70.98.10">
    <property type="match status" value="1"/>
</dbReference>
<evidence type="ECO:0000256" key="4">
    <source>
        <dbReference type="ARBA" id="ARBA00023235"/>
    </source>
</evidence>
<dbReference type="SUPFAM" id="SSF74650">
    <property type="entry name" value="Galactose mutarotase-like"/>
    <property type="match status" value="1"/>
</dbReference>
<sequence>MPRAIRLPLLCLIAALAGCATGIQNTPRPKTDAMTDSTAMTETRFTTPARYEDEVTAAGAPGAATTAMEVDGVRIGTFAGYPAVLVDTADARAAIALHGGHLLSYVPTGGEDLLWLSPRLAAVPAAIRGGVPVVWPFFGRQGQGDDVPSHGFVRTVRWQLVAASRDADGSVSLTLAPPPYADLGLALRMHLRIGTTLEQTLETTNTGDAPVAFTQALHSYFRVSDVADVRVEGLDGLRFLDKNDGYAAHAQTGDWVLDDARDPGRSDYIYADAGGRYLLDDPGLDRRIELVTSGSRALVVWNPGKAAAERSSDMNDGAWRGFLCLEAANAGPDIVRLAPGQTHVLTQRVRVLPRD</sequence>
<evidence type="ECO:0000256" key="1">
    <source>
        <dbReference type="ARBA" id="ARBA00001096"/>
    </source>
</evidence>
<comment type="caution">
    <text evidence="6">The sequence shown here is derived from an EMBL/GenBank/DDBJ whole genome shotgun (WGS) entry which is preliminary data.</text>
</comment>
<comment type="similarity">
    <text evidence="2">Belongs to the glucose-6-phosphate 1-epimerase family.</text>
</comment>
<dbReference type="PANTHER" id="PTHR11122:SF13">
    <property type="entry name" value="GLUCOSE-6-PHOSPHATE 1-EPIMERASE"/>
    <property type="match status" value="1"/>
</dbReference>
<evidence type="ECO:0000256" key="2">
    <source>
        <dbReference type="ARBA" id="ARBA00005866"/>
    </source>
</evidence>
<comment type="catalytic activity">
    <reaction evidence="1">
        <text>alpha-D-glucose 6-phosphate = beta-D-glucose 6-phosphate</text>
        <dbReference type="Rhea" id="RHEA:16249"/>
        <dbReference type="ChEBI" id="CHEBI:58225"/>
        <dbReference type="ChEBI" id="CHEBI:58247"/>
        <dbReference type="EC" id="5.1.3.15"/>
    </reaction>
</comment>
<feature type="chain" id="PRO_5047102827" description="glucose-6-phosphate 1-epimerase" evidence="5">
    <location>
        <begin position="23"/>
        <end position="355"/>
    </location>
</feature>
<gene>
    <name evidence="6" type="ORF">V3391_05435</name>
</gene>
<dbReference type="EMBL" id="JAZHBM010000001">
    <property type="protein sequence ID" value="MEF3081654.1"/>
    <property type="molecule type" value="Genomic_DNA"/>
</dbReference>
<evidence type="ECO:0000256" key="3">
    <source>
        <dbReference type="ARBA" id="ARBA00012083"/>
    </source>
</evidence>
<dbReference type="Pfam" id="PF01263">
    <property type="entry name" value="Aldose_epim"/>
    <property type="match status" value="1"/>
</dbReference>
<dbReference type="Proteomes" id="UP001358324">
    <property type="component" value="Unassembled WGS sequence"/>
</dbReference>
<dbReference type="InterPro" id="IPR011013">
    <property type="entry name" value="Gal_mutarotase_sf_dom"/>
</dbReference>
<dbReference type="InterPro" id="IPR014718">
    <property type="entry name" value="GH-type_carb-bd"/>
</dbReference>
<keyword evidence="7" id="KW-1185">Reference proteome</keyword>
<protein>
    <recommendedName>
        <fullName evidence="3">glucose-6-phosphate 1-epimerase</fullName>
        <ecNumber evidence="3">5.1.3.15</ecNumber>
    </recommendedName>
</protein>
<evidence type="ECO:0000313" key="6">
    <source>
        <dbReference type="EMBL" id="MEF3081654.1"/>
    </source>
</evidence>
<dbReference type="InterPro" id="IPR008183">
    <property type="entry name" value="Aldose_1/G6P_1-epimerase"/>
</dbReference>
<keyword evidence="4" id="KW-0413">Isomerase</keyword>
<proteinExistence type="inferred from homology"/>
<dbReference type="InterPro" id="IPR025532">
    <property type="entry name" value="G6P_1-epimerase"/>
</dbReference>
<evidence type="ECO:0000256" key="5">
    <source>
        <dbReference type="SAM" id="SignalP"/>
    </source>
</evidence>
<reference evidence="6 7" key="1">
    <citation type="submission" date="2024-01" db="EMBL/GenBank/DDBJ databases">
        <title>Novel species of the genus Luteimonas isolated from rivers.</title>
        <authorList>
            <person name="Lu H."/>
        </authorList>
    </citation>
    <scope>NUCLEOTIDE SEQUENCE [LARGE SCALE GENOMIC DNA]</scope>
    <source>
        <strain evidence="6 7">SMYT11W</strain>
    </source>
</reference>
<dbReference type="PROSITE" id="PS51257">
    <property type="entry name" value="PROKAR_LIPOPROTEIN"/>
    <property type="match status" value="1"/>
</dbReference>